<dbReference type="InterPro" id="IPR001179">
    <property type="entry name" value="PPIase_FKBP_dom"/>
</dbReference>
<feature type="domain" description="PPIase FKBP-type" evidence="7">
    <location>
        <begin position="62"/>
        <end position="150"/>
    </location>
</feature>
<protein>
    <recommendedName>
        <fullName evidence="6">Peptidyl-prolyl cis-trans isomerase</fullName>
        <ecNumber evidence="6">5.2.1.8</ecNumber>
    </recommendedName>
</protein>
<evidence type="ECO:0000256" key="3">
    <source>
        <dbReference type="ARBA" id="ARBA00023110"/>
    </source>
</evidence>
<comment type="similarity">
    <text evidence="2 6">Belongs to the FKBP-type PPIase family.</text>
</comment>
<evidence type="ECO:0000259" key="7">
    <source>
        <dbReference type="PROSITE" id="PS50059"/>
    </source>
</evidence>
<evidence type="ECO:0000313" key="8">
    <source>
        <dbReference type="EMBL" id="HHE54453.1"/>
    </source>
</evidence>
<evidence type="ECO:0000256" key="1">
    <source>
        <dbReference type="ARBA" id="ARBA00000971"/>
    </source>
</evidence>
<name>A0A7V5H4R9_CALAY</name>
<dbReference type="Proteomes" id="UP000886111">
    <property type="component" value="Unassembled WGS sequence"/>
</dbReference>
<evidence type="ECO:0000256" key="5">
    <source>
        <dbReference type="PROSITE-ProRule" id="PRU00277"/>
    </source>
</evidence>
<evidence type="ECO:0000256" key="4">
    <source>
        <dbReference type="ARBA" id="ARBA00023235"/>
    </source>
</evidence>
<dbReference type="EC" id="5.2.1.8" evidence="6"/>
<keyword evidence="4 5" id="KW-0413">Isomerase</keyword>
<accession>A0A7V5H4R9</accession>
<sequence>MKINVLFLLLAFLALTFCSKKKEVAPIKEGQPIHIPKNVETTSSGLKYLDLVEGKGEKPQSGQMVVVHYTGWLMNGKKFDSSIDRKKPFKFVIGQGQVIPGWDEGISTMKVGGKRRLFIPYQLAYGEHGYPPVIPPKAMLVFDVELLNIE</sequence>
<dbReference type="PANTHER" id="PTHR43811:SF19">
    <property type="entry name" value="39 KDA FK506-BINDING NUCLEAR PROTEIN"/>
    <property type="match status" value="1"/>
</dbReference>
<evidence type="ECO:0000256" key="2">
    <source>
        <dbReference type="ARBA" id="ARBA00006577"/>
    </source>
</evidence>
<gene>
    <name evidence="8" type="ORF">ENL21_01635</name>
</gene>
<comment type="catalytic activity">
    <reaction evidence="1 5 6">
        <text>[protein]-peptidylproline (omega=180) = [protein]-peptidylproline (omega=0)</text>
        <dbReference type="Rhea" id="RHEA:16237"/>
        <dbReference type="Rhea" id="RHEA-COMP:10747"/>
        <dbReference type="Rhea" id="RHEA-COMP:10748"/>
        <dbReference type="ChEBI" id="CHEBI:83833"/>
        <dbReference type="ChEBI" id="CHEBI:83834"/>
        <dbReference type="EC" id="5.2.1.8"/>
    </reaction>
</comment>
<dbReference type="SUPFAM" id="SSF54534">
    <property type="entry name" value="FKBP-like"/>
    <property type="match status" value="1"/>
</dbReference>
<organism evidence="8">
    <name type="scientific">Caldithrix abyssi</name>
    <dbReference type="NCBI Taxonomy" id="187145"/>
    <lineage>
        <taxon>Bacteria</taxon>
        <taxon>Pseudomonadati</taxon>
        <taxon>Calditrichota</taxon>
        <taxon>Calditrichia</taxon>
        <taxon>Calditrichales</taxon>
        <taxon>Calditrichaceae</taxon>
        <taxon>Caldithrix</taxon>
    </lineage>
</organism>
<reference evidence="8" key="1">
    <citation type="journal article" date="2020" name="mSystems">
        <title>Genome- and Community-Level Interaction Insights into Carbon Utilization and Element Cycling Functions of Hydrothermarchaeota in Hydrothermal Sediment.</title>
        <authorList>
            <person name="Zhou Z."/>
            <person name="Liu Y."/>
            <person name="Xu W."/>
            <person name="Pan J."/>
            <person name="Luo Z.H."/>
            <person name="Li M."/>
        </authorList>
    </citation>
    <scope>NUCLEOTIDE SEQUENCE [LARGE SCALE GENOMIC DNA]</scope>
    <source>
        <strain evidence="8">HyVt-76</strain>
    </source>
</reference>
<dbReference type="PROSITE" id="PS50059">
    <property type="entry name" value="FKBP_PPIASE"/>
    <property type="match status" value="1"/>
</dbReference>
<dbReference type="Gene3D" id="3.10.50.40">
    <property type="match status" value="1"/>
</dbReference>
<dbReference type="GO" id="GO:0003755">
    <property type="term" value="F:peptidyl-prolyl cis-trans isomerase activity"/>
    <property type="evidence" value="ECO:0007669"/>
    <property type="project" value="UniProtKB-UniRule"/>
</dbReference>
<comment type="caution">
    <text evidence="8">The sequence shown here is derived from an EMBL/GenBank/DDBJ whole genome shotgun (WGS) entry which is preliminary data.</text>
</comment>
<dbReference type="EMBL" id="DRTD01000121">
    <property type="protein sequence ID" value="HHE54453.1"/>
    <property type="molecule type" value="Genomic_DNA"/>
</dbReference>
<dbReference type="InterPro" id="IPR046357">
    <property type="entry name" value="PPIase_dom_sf"/>
</dbReference>
<dbReference type="PANTHER" id="PTHR43811">
    <property type="entry name" value="FKBP-TYPE PEPTIDYL-PROLYL CIS-TRANS ISOMERASE FKPA"/>
    <property type="match status" value="1"/>
</dbReference>
<dbReference type="FunFam" id="3.10.50.40:FF:000006">
    <property type="entry name" value="Peptidyl-prolyl cis-trans isomerase"/>
    <property type="match status" value="1"/>
</dbReference>
<dbReference type="Pfam" id="PF00254">
    <property type="entry name" value="FKBP_C"/>
    <property type="match status" value="1"/>
</dbReference>
<keyword evidence="3 5" id="KW-0697">Rotamase</keyword>
<dbReference type="AlphaFoldDB" id="A0A7V5H4R9"/>
<evidence type="ECO:0000256" key="6">
    <source>
        <dbReference type="RuleBase" id="RU003915"/>
    </source>
</evidence>
<proteinExistence type="inferred from homology"/>